<dbReference type="RefSeq" id="XP_030978291.1">
    <property type="nucleotide sequence ID" value="XM_031129543.1"/>
</dbReference>
<sequence>MLVSLVLSAQTREEQNGLQSGPTTLRIPRVALFGTTGPASVCITIEAS</sequence>
<keyword evidence="1" id="KW-1185">Reference proteome</keyword>
<evidence type="ECO:0000313" key="2">
    <source>
        <dbReference type="RefSeq" id="XP_030978291.1"/>
    </source>
</evidence>
<reference evidence="2" key="3">
    <citation type="submission" date="2025-08" db="UniProtKB">
        <authorList>
            <consortium name="RefSeq"/>
        </authorList>
    </citation>
    <scope>IDENTIFICATION</scope>
    <source>
        <strain evidence="2">NI907</strain>
    </source>
</reference>
<feature type="non-terminal residue" evidence="2">
    <location>
        <position position="48"/>
    </location>
</feature>
<name>A0A6P8ATQ1_PYRGI</name>
<reference evidence="2" key="1">
    <citation type="journal article" date="2019" name="Mol. Biol. Evol.">
        <title>Blast fungal genomes show frequent chromosomal changes, gene gains and losses, and effector gene turnover.</title>
        <authorList>
            <person name="Gomez Luciano L.B."/>
            <person name="Jason Tsai I."/>
            <person name="Chuma I."/>
            <person name="Tosa Y."/>
            <person name="Chen Y.H."/>
            <person name="Li J.Y."/>
            <person name="Li M.Y."/>
            <person name="Jade Lu M.Y."/>
            <person name="Nakayashiki H."/>
            <person name="Li W.H."/>
        </authorList>
    </citation>
    <scope>NUCLEOTIDE SEQUENCE</scope>
    <source>
        <strain evidence="2">NI907</strain>
    </source>
</reference>
<dbReference type="AlphaFoldDB" id="A0A6P8ATQ1"/>
<reference evidence="2" key="2">
    <citation type="submission" date="2019-10" db="EMBL/GenBank/DDBJ databases">
        <authorList>
            <consortium name="NCBI Genome Project"/>
        </authorList>
    </citation>
    <scope>NUCLEOTIDE SEQUENCE</scope>
    <source>
        <strain evidence="2">NI907</strain>
    </source>
</reference>
<organism evidence="1 2">
    <name type="scientific">Pyricularia grisea</name>
    <name type="common">Crabgrass-specific blast fungus</name>
    <name type="synonym">Magnaporthe grisea</name>
    <dbReference type="NCBI Taxonomy" id="148305"/>
    <lineage>
        <taxon>Eukaryota</taxon>
        <taxon>Fungi</taxon>
        <taxon>Dikarya</taxon>
        <taxon>Ascomycota</taxon>
        <taxon>Pezizomycotina</taxon>
        <taxon>Sordariomycetes</taxon>
        <taxon>Sordariomycetidae</taxon>
        <taxon>Magnaporthales</taxon>
        <taxon>Pyriculariaceae</taxon>
        <taxon>Pyricularia</taxon>
    </lineage>
</organism>
<evidence type="ECO:0000313" key="1">
    <source>
        <dbReference type="Proteomes" id="UP000515153"/>
    </source>
</evidence>
<protein>
    <submittedName>
        <fullName evidence="2">Uncharacterized protein</fullName>
    </submittedName>
</protein>
<proteinExistence type="predicted"/>
<dbReference type="KEGG" id="pgri:PgNI_09561"/>
<accession>A0A6P8ATQ1</accession>
<dbReference type="GeneID" id="41964451"/>
<gene>
    <name evidence="2" type="ORF">PgNI_09561</name>
</gene>
<dbReference type="Proteomes" id="UP000515153">
    <property type="component" value="Unplaced"/>
</dbReference>